<keyword evidence="2" id="KW-0436">Ligase</keyword>
<dbReference type="Pfam" id="PF00501">
    <property type="entry name" value="AMP-binding"/>
    <property type="match status" value="1"/>
</dbReference>
<gene>
    <name evidence="5" type="ORF">JETT_3340</name>
</gene>
<evidence type="ECO:0000313" key="6">
    <source>
        <dbReference type="Proteomes" id="UP000319783"/>
    </source>
</evidence>
<dbReference type="PROSITE" id="PS00455">
    <property type="entry name" value="AMP_BINDING"/>
    <property type="match status" value="1"/>
</dbReference>
<comment type="similarity">
    <text evidence="1">Belongs to the ATP-dependent AMP-binding enzyme family.</text>
</comment>
<evidence type="ECO:0000259" key="4">
    <source>
        <dbReference type="Pfam" id="PF00501"/>
    </source>
</evidence>
<feature type="transmembrane region" description="Helical" evidence="3">
    <location>
        <begin position="51"/>
        <end position="71"/>
    </location>
</feature>
<sequence>MILETFISTAKNNFKKTVIRDSLGTTLNFGQTLTAGILLSKHIRTFEGENIAILFPASVGGALAYIATIFAGKIPVGLNFLASKEDQGHALRICNVKTIFTSKIFIKKAGIPEDPRMVFIEDVKERISRLQKIVTYVSCKWRSKRSLIQKFKKYDAPDKTAIILFTSGSESTPKGVSLTHHNIYASIQNFGTAFNPIGEDVILGTLPFFHVFGFTVCLWLPLTMGIGVVFHPNPTEYERIGRVIEDYRVTMLLGTSTLYRGFMKRWNQEQTKSVRIAFAGAEKLHEHIRKKFHEKFGIPIFEGYGLTESSSCVSVNHPDDFRHGSVGKVFPNITCKIVNPETYEEAPPGEEGLILIQGPNIMKGYYRSPDLNKQAFYNDFYVTGDVGKIENGFLFITDRLKRFAKIGGEMVPLTLVENKLSGILDKHTDQEKRNCAVINIPHTHKGEQIIAFVVHNNPDKSLLNAELDELCVTKLSQPDHYIPIGTIPILPSGKVDYKILKHIALEQLAEV</sequence>
<name>A0A533Q759_9BACT</name>
<dbReference type="SUPFAM" id="SSF56801">
    <property type="entry name" value="Acetyl-CoA synthetase-like"/>
    <property type="match status" value="1"/>
</dbReference>
<evidence type="ECO:0000313" key="5">
    <source>
        <dbReference type="EMBL" id="TLD40405.1"/>
    </source>
</evidence>
<dbReference type="AlphaFoldDB" id="A0A533Q759"/>
<keyword evidence="3" id="KW-0472">Membrane</keyword>
<dbReference type="Gene3D" id="3.40.50.12780">
    <property type="entry name" value="N-terminal domain of ligase-like"/>
    <property type="match status" value="1"/>
</dbReference>
<dbReference type="InterPro" id="IPR020845">
    <property type="entry name" value="AMP-binding_CS"/>
</dbReference>
<organism evidence="5 6">
    <name type="scientific">Candidatus Jettenia ecosi</name>
    <dbReference type="NCBI Taxonomy" id="2494326"/>
    <lineage>
        <taxon>Bacteria</taxon>
        <taxon>Pseudomonadati</taxon>
        <taxon>Planctomycetota</taxon>
        <taxon>Candidatus Brocadiia</taxon>
        <taxon>Candidatus Brocadiales</taxon>
        <taxon>Candidatus Brocadiaceae</taxon>
        <taxon>Candidatus Jettenia</taxon>
    </lineage>
</organism>
<protein>
    <submittedName>
        <fullName evidence="5">Putative 2-acylglycerophosphoethanolamine acyltransferase / acyl-acyl carrier protein synthetase</fullName>
    </submittedName>
</protein>
<keyword evidence="5" id="KW-0012">Acyltransferase</keyword>
<keyword evidence="5" id="KW-0808">Transferase</keyword>
<keyword evidence="3" id="KW-1133">Transmembrane helix</keyword>
<comment type="caution">
    <text evidence="5">The sequence shown here is derived from an EMBL/GenBank/DDBJ whole genome shotgun (WGS) entry which is preliminary data.</text>
</comment>
<dbReference type="Gene3D" id="3.30.300.30">
    <property type="match status" value="1"/>
</dbReference>
<accession>A0A533Q759</accession>
<dbReference type="InterPro" id="IPR000873">
    <property type="entry name" value="AMP-dep_synth/lig_dom"/>
</dbReference>
<evidence type="ECO:0000256" key="1">
    <source>
        <dbReference type="ARBA" id="ARBA00006432"/>
    </source>
</evidence>
<evidence type="ECO:0000256" key="2">
    <source>
        <dbReference type="ARBA" id="ARBA00022598"/>
    </source>
</evidence>
<dbReference type="PANTHER" id="PTHR24096:SF149">
    <property type="entry name" value="AMP-BINDING DOMAIN-CONTAINING PROTEIN-RELATED"/>
    <property type="match status" value="1"/>
</dbReference>
<dbReference type="EMBL" id="SULG01000104">
    <property type="protein sequence ID" value="TLD40405.1"/>
    <property type="molecule type" value="Genomic_DNA"/>
</dbReference>
<dbReference type="GO" id="GO:0016746">
    <property type="term" value="F:acyltransferase activity"/>
    <property type="evidence" value="ECO:0007669"/>
    <property type="project" value="UniProtKB-KW"/>
</dbReference>
<feature type="domain" description="AMP-dependent synthetase/ligase" evidence="4">
    <location>
        <begin position="35"/>
        <end position="366"/>
    </location>
</feature>
<proteinExistence type="inferred from homology"/>
<reference evidence="5 6" key="1">
    <citation type="submission" date="2019-04" db="EMBL/GenBank/DDBJ databases">
        <title>Genome of a novel bacterium Candidatus Jettenia ecosi reconstructed from metagenome of an anammox bioreactor.</title>
        <authorList>
            <person name="Mardanov A.V."/>
            <person name="Beletsky A.V."/>
            <person name="Ravin N.V."/>
            <person name="Botchkova E.A."/>
            <person name="Litti Y.V."/>
            <person name="Nozhevnikova A.N."/>
        </authorList>
    </citation>
    <scope>NUCLEOTIDE SEQUENCE [LARGE SCALE GENOMIC DNA]</scope>
    <source>
        <strain evidence="5">J2</strain>
    </source>
</reference>
<dbReference type="GO" id="GO:0016405">
    <property type="term" value="F:CoA-ligase activity"/>
    <property type="evidence" value="ECO:0007669"/>
    <property type="project" value="TreeGrafter"/>
</dbReference>
<keyword evidence="3" id="KW-0812">Transmembrane</keyword>
<dbReference type="InterPro" id="IPR042099">
    <property type="entry name" value="ANL_N_sf"/>
</dbReference>
<dbReference type="Proteomes" id="UP000319783">
    <property type="component" value="Unassembled WGS sequence"/>
</dbReference>
<dbReference type="InterPro" id="IPR045851">
    <property type="entry name" value="AMP-bd_C_sf"/>
</dbReference>
<dbReference type="PANTHER" id="PTHR24096">
    <property type="entry name" value="LONG-CHAIN-FATTY-ACID--COA LIGASE"/>
    <property type="match status" value="1"/>
</dbReference>
<evidence type="ECO:0000256" key="3">
    <source>
        <dbReference type="SAM" id="Phobius"/>
    </source>
</evidence>